<accession>A0A4Y9JA06</accession>
<evidence type="ECO:0000313" key="2">
    <source>
        <dbReference type="Proteomes" id="UP000297253"/>
    </source>
</evidence>
<dbReference type="OrthoDB" id="3034646at2"/>
<dbReference type="RefSeq" id="WP_135182962.1">
    <property type="nucleotide sequence ID" value="NZ_JADGKZ010000035.1"/>
</dbReference>
<dbReference type="EMBL" id="SPPD01000035">
    <property type="protein sequence ID" value="TFU96625.1"/>
    <property type="molecule type" value="Genomic_DNA"/>
</dbReference>
<comment type="caution">
    <text evidence="1">The sequence shown here is derived from an EMBL/GenBank/DDBJ whole genome shotgun (WGS) entry which is preliminary data.</text>
</comment>
<sequence length="255" mass="30078">MPLQFEESGTSIYSIDYKHLIRKLSEIDIFQDKGIQKYYLEQWMAVLKHAEKNDLKDCYPYYSLHGINNQYFTYQLFLGGQECFLHFNISRIINSPKLTNIPSENISIEEFSNPHSDILWKKPMDGKKSLSFGKPILIIPLSIGTYNHIVIDGNHRIQEALDQSDDTISFKYINTLTLLEFDTFFTSFDQLFYTFLCELTLMALEENSDDISLLKKSYLHYQYNIFNHIPPTPQSSSLLWKWFKKIMSSFPWSKR</sequence>
<evidence type="ECO:0008006" key="3">
    <source>
        <dbReference type="Google" id="ProtNLM"/>
    </source>
</evidence>
<organism evidence="1 2">
    <name type="scientific">Streptococcus cuniculi</name>
    <dbReference type="NCBI Taxonomy" id="1432788"/>
    <lineage>
        <taxon>Bacteria</taxon>
        <taxon>Bacillati</taxon>
        <taxon>Bacillota</taxon>
        <taxon>Bacilli</taxon>
        <taxon>Lactobacillales</taxon>
        <taxon>Streptococcaceae</taxon>
        <taxon>Streptococcus</taxon>
    </lineage>
</organism>
<proteinExistence type="predicted"/>
<evidence type="ECO:0000313" key="1">
    <source>
        <dbReference type="EMBL" id="TFU96625.1"/>
    </source>
</evidence>
<dbReference type="Proteomes" id="UP000297253">
    <property type="component" value="Unassembled WGS sequence"/>
</dbReference>
<reference evidence="1 2" key="1">
    <citation type="submission" date="2019-03" db="EMBL/GenBank/DDBJ databases">
        <title>Diversity of the mouse oral microbiome.</title>
        <authorList>
            <person name="Joseph S."/>
            <person name="Aduse-Opoku J."/>
            <person name="Curtis M."/>
            <person name="Wade W."/>
            <person name="Hashim A."/>
        </authorList>
    </citation>
    <scope>NUCLEOTIDE SEQUENCE [LARGE SCALE GENOMIC DNA]</scope>
    <source>
        <strain evidence="1 2">WM131</strain>
    </source>
</reference>
<protein>
    <recommendedName>
        <fullName evidence="3">ParB/Sulfiredoxin domain-containing protein</fullName>
    </recommendedName>
</protein>
<name>A0A4Y9JA06_9STRE</name>
<gene>
    <name evidence="1" type="ORF">E4T82_11805</name>
</gene>
<dbReference type="AlphaFoldDB" id="A0A4Y9JA06"/>